<organism evidence="1 2">
    <name type="scientific">Vibrio phage phi 3</name>
    <dbReference type="NCBI Taxonomy" id="1589298"/>
    <lineage>
        <taxon>Viruses</taxon>
        <taxon>Duplodnaviria</taxon>
        <taxon>Heunggongvirae</taxon>
        <taxon>Uroviricota</taxon>
        <taxon>Caudoviricetes</taxon>
        <taxon>Demerecviridae</taxon>
        <taxon>Ermolyevavirinae</taxon>
        <taxon>Jesfedecavirus</taxon>
        <taxon>Jesfedecavirus phi3</taxon>
    </lineage>
</organism>
<gene>
    <name evidence="1" type="ORF">SBVP3_00101</name>
</gene>
<name>A0A0B5H8Y6_9CAUD</name>
<dbReference type="Proteomes" id="UP000031804">
    <property type="component" value="Segment"/>
</dbReference>
<protein>
    <submittedName>
        <fullName evidence="1">Uncharacterized protein</fullName>
    </submittedName>
</protein>
<dbReference type="GeneID" id="26634079"/>
<dbReference type="RefSeq" id="YP_009207566.1">
    <property type="nucleotide sequence ID" value="NC_028895.1"/>
</dbReference>
<keyword evidence="2" id="KW-1185">Reference proteome</keyword>
<dbReference type="EMBL" id="KP280063">
    <property type="protein sequence ID" value="AJF40868.1"/>
    <property type="molecule type" value="Genomic_DNA"/>
</dbReference>
<proteinExistence type="predicted"/>
<dbReference type="OrthoDB" id="21464at10239"/>
<accession>A0A0B5H8Y6</accession>
<dbReference type="KEGG" id="vg:26634079"/>
<evidence type="ECO:0000313" key="2">
    <source>
        <dbReference type="Proteomes" id="UP000031804"/>
    </source>
</evidence>
<reference evidence="1 2" key="1">
    <citation type="submission" date="2014-12" db="EMBL/GenBank/DDBJ databases">
        <title>Complete genome sequences of three Vibrio cholerae specific bacteriophages.</title>
        <authorList>
            <person name="Bhandare S.G."/>
            <person name="Warry A."/>
            <person name="Emes R.D."/>
            <person name="Hooton S.P.T."/>
            <person name="Barrow P.A."/>
            <person name="Atterbury R.J."/>
        </authorList>
    </citation>
    <scope>NUCLEOTIDE SEQUENCE [LARGE SCALE GENOMIC DNA]</scope>
</reference>
<sequence>MNITEILAQADQHGDFYMYYPKKDSKGTTYLVGTLDFANKYIQSKVASDRVTRGTDPDALQADLQKRNSILVFSWTNDRFRILPATSVKKMTALRAEIQSAGKR</sequence>
<evidence type="ECO:0000313" key="1">
    <source>
        <dbReference type="EMBL" id="AJF40868.1"/>
    </source>
</evidence>